<feature type="transmembrane region" description="Helical" evidence="1">
    <location>
        <begin position="232"/>
        <end position="253"/>
    </location>
</feature>
<name>A0A8H4QNF8_9AGAR</name>
<accession>A0A8H4QNF8</accession>
<evidence type="ECO:0000256" key="1">
    <source>
        <dbReference type="SAM" id="Phobius"/>
    </source>
</evidence>
<feature type="transmembrane region" description="Helical" evidence="1">
    <location>
        <begin position="187"/>
        <end position="212"/>
    </location>
</feature>
<gene>
    <name evidence="2" type="ORF">D9613_007997</name>
</gene>
<comment type="caution">
    <text evidence="2">The sequence shown here is derived from an EMBL/GenBank/DDBJ whole genome shotgun (WGS) entry which is preliminary data.</text>
</comment>
<keyword evidence="3" id="KW-1185">Reference proteome</keyword>
<dbReference type="AlphaFoldDB" id="A0A8H4QNF8"/>
<evidence type="ECO:0000313" key="2">
    <source>
        <dbReference type="EMBL" id="KAF4614284.1"/>
    </source>
</evidence>
<evidence type="ECO:0000313" key="3">
    <source>
        <dbReference type="Proteomes" id="UP000521872"/>
    </source>
</evidence>
<feature type="transmembrane region" description="Helical" evidence="1">
    <location>
        <begin position="30"/>
        <end position="49"/>
    </location>
</feature>
<sequence>MPYKAARATDSQLPPINVQKIIISANLNSTLLLVFLTGIHTGVYAATLYTYCSSKHINKTVVLGSITALHCLMIAQTIIQWYYVPLVFSTLGDTRASIFIQSASGACVPPAMSVAIAVLGNVGFVLADGLMVWRCYRARGGSVLRFVIPLGFFGVEFALAIVEALFISLGDFDPRFQTFEAAHRADLISGGFFASIALASISATSVICYQIYSSTRQDKQSRKRYKYILDALVQSASLYTICTIVAMVSSFLISGNLNTSLKSIVLATYWKSVYTVMAGLAPTLMVARLAAASGKSQNKTTTIDSSDQYEGLAGVAAYDSPHTDDLLVNAEASARQQHASRERYPPALP</sequence>
<proteinExistence type="predicted"/>
<keyword evidence="1" id="KW-1133">Transmembrane helix</keyword>
<dbReference type="EMBL" id="JAACJL010000045">
    <property type="protein sequence ID" value="KAF4614284.1"/>
    <property type="molecule type" value="Genomic_DNA"/>
</dbReference>
<protein>
    <submittedName>
        <fullName evidence="2">Uncharacterized protein</fullName>
    </submittedName>
</protein>
<reference evidence="2 3" key="1">
    <citation type="submission" date="2019-12" db="EMBL/GenBank/DDBJ databases">
        <authorList>
            <person name="Floudas D."/>
            <person name="Bentzer J."/>
            <person name="Ahren D."/>
            <person name="Johansson T."/>
            <person name="Persson P."/>
            <person name="Tunlid A."/>
        </authorList>
    </citation>
    <scope>NUCLEOTIDE SEQUENCE [LARGE SCALE GENOMIC DNA]</scope>
    <source>
        <strain evidence="2 3">CBS 102.39</strain>
    </source>
</reference>
<feature type="transmembrane region" description="Helical" evidence="1">
    <location>
        <begin position="143"/>
        <end position="167"/>
    </location>
</feature>
<feature type="transmembrane region" description="Helical" evidence="1">
    <location>
        <begin position="111"/>
        <end position="131"/>
    </location>
</feature>
<keyword evidence="1" id="KW-0472">Membrane</keyword>
<organism evidence="2 3">
    <name type="scientific">Agrocybe pediades</name>
    <dbReference type="NCBI Taxonomy" id="84607"/>
    <lineage>
        <taxon>Eukaryota</taxon>
        <taxon>Fungi</taxon>
        <taxon>Dikarya</taxon>
        <taxon>Basidiomycota</taxon>
        <taxon>Agaricomycotina</taxon>
        <taxon>Agaricomycetes</taxon>
        <taxon>Agaricomycetidae</taxon>
        <taxon>Agaricales</taxon>
        <taxon>Agaricineae</taxon>
        <taxon>Strophariaceae</taxon>
        <taxon>Agrocybe</taxon>
    </lineage>
</organism>
<keyword evidence="1" id="KW-0812">Transmembrane</keyword>
<feature type="transmembrane region" description="Helical" evidence="1">
    <location>
        <begin position="61"/>
        <end position="83"/>
    </location>
</feature>
<dbReference type="Proteomes" id="UP000521872">
    <property type="component" value="Unassembled WGS sequence"/>
</dbReference>
<feature type="transmembrane region" description="Helical" evidence="1">
    <location>
        <begin position="273"/>
        <end position="291"/>
    </location>
</feature>